<accession>A0ABU6C3D1</accession>
<reference evidence="3 4" key="1">
    <citation type="submission" date="2022-10" db="EMBL/GenBank/DDBJ databases">
        <authorList>
            <person name="Xie J."/>
            <person name="Shen N."/>
        </authorList>
    </citation>
    <scope>NUCLEOTIDE SEQUENCE [LARGE SCALE GENOMIC DNA]</scope>
    <source>
        <strain evidence="3 4">DSM 41681</strain>
    </source>
</reference>
<dbReference type="RefSeq" id="WP_324766154.1">
    <property type="nucleotide sequence ID" value="NZ_BAAATS010000073.1"/>
</dbReference>
<keyword evidence="2" id="KW-0812">Transmembrane</keyword>
<comment type="caution">
    <text evidence="3">The sequence shown here is derived from an EMBL/GenBank/DDBJ whole genome shotgun (WGS) entry which is preliminary data.</text>
</comment>
<name>A0ABU6C3D1_9ACTN</name>
<gene>
    <name evidence="3" type="ORF">OKJ48_02690</name>
</gene>
<keyword evidence="4" id="KW-1185">Reference proteome</keyword>
<feature type="transmembrane region" description="Helical" evidence="2">
    <location>
        <begin position="38"/>
        <end position="57"/>
    </location>
</feature>
<sequence length="229" mass="23740">MSRTEVPPQTGRVQAPLAAPPTAGAQARWQARRRRPGMLALAVACIAACAVGNWWYWTENGQRQPIIGVAHEVPAGSVIKDSDLREASVAVDPSMKVIGIQQRDQVAGMRAVATLQAGSLLHPKEVTRKALVTADEQLVGIALEPGQLPDSALRPGDQVQAVFTSDDPGAEAAEGMPPSIQARVVRVGAARESTGERVVDVAVPKAQGPQLAAQAAAGDVALTVSGASS</sequence>
<keyword evidence="2" id="KW-1133">Transmembrane helix</keyword>
<organism evidence="3 4">
    <name type="scientific">Streptomyces kunmingensis</name>
    <dbReference type="NCBI Taxonomy" id="68225"/>
    <lineage>
        <taxon>Bacteria</taxon>
        <taxon>Bacillati</taxon>
        <taxon>Actinomycetota</taxon>
        <taxon>Actinomycetes</taxon>
        <taxon>Kitasatosporales</taxon>
        <taxon>Streptomycetaceae</taxon>
        <taxon>Streptomyces</taxon>
    </lineage>
</organism>
<evidence type="ECO:0008006" key="5">
    <source>
        <dbReference type="Google" id="ProtNLM"/>
    </source>
</evidence>
<keyword evidence="2" id="KW-0472">Membrane</keyword>
<dbReference type="Proteomes" id="UP001352223">
    <property type="component" value="Unassembled WGS sequence"/>
</dbReference>
<dbReference type="EMBL" id="JAOZYB010000007">
    <property type="protein sequence ID" value="MEB3959169.1"/>
    <property type="molecule type" value="Genomic_DNA"/>
</dbReference>
<evidence type="ECO:0000313" key="4">
    <source>
        <dbReference type="Proteomes" id="UP001352223"/>
    </source>
</evidence>
<evidence type="ECO:0000313" key="3">
    <source>
        <dbReference type="EMBL" id="MEB3959169.1"/>
    </source>
</evidence>
<proteinExistence type="predicted"/>
<evidence type="ECO:0000256" key="1">
    <source>
        <dbReference type="SAM" id="MobiDB-lite"/>
    </source>
</evidence>
<feature type="region of interest" description="Disordered" evidence="1">
    <location>
        <begin position="1"/>
        <end position="25"/>
    </location>
</feature>
<protein>
    <recommendedName>
        <fullName evidence="5">SAF domain-containing protein</fullName>
    </recommendedName>
</protein>
<evidence type="ECO:0000256" key="2">
    <source>
        <dbReference type="SAM" id="Phobius"/>
    </source>
</evidence>